<name>A0A9P4IEC3_9PEZI</name>
<dbReference type="AlphaFoldDB" id="A0A9P4IEC3"/>
<comment type="caution">
    <text evidence="1">The sequence shown here is derived from an EMBL/GenBank/DDBJ whole genome shotgun (WGS) entry which is preliminary data.</text>
</comment>
<accession>A0A9P4IEC3</accession>
<dbReference type="Proteomes" id="UP000799772">
    <property type="component" value="Unassembled WGS sequence"/>
</dbReference>
<proteinExistence type="predicted"/>
<evidence type="ECO:0000313" key="2">
    <source>
        <dbReference type="Proteomes" id="UP000799772"/>
    </source>
</evidence>
<organism evidence="1 2">
    <name type="scientific">Rhizodiscina lignyota</name>
    <dbReference type="NCBI Taxonomy" id="1504668"/>
    <lineage>
        <taxon>Eukaryota</taxon>
        <taxon>Fungi</taxon>
        <taxon>Dikarya</taxon>
        <taxon>Ascomycota</taxon>
        <taxon>Pezizomycotina</taxon>
        <taxon>Dothideomycetes</taxon>
        <taxon>Pleosporomycetidae</taxon>
        <taxon>Aulographales</taxon>
        <taxon>Rhizodiscinaceae</taxon>
        <taxon>Rhizodiscina</taxon>
    </lineage>
</organism>
<reference evidence="1" key="1">
    <citation type="journal article" date="2020" name="Stud. Mycol.">
        <title>101 Dothideomycetes genomes: a test case for predicting lifestyles and emergence of pathogens.</title>
        <authorList>
            <person name="Haridas S."/>
            <person name="Albert R."/>
            <person name="Binder M."/>
            <person name="Bloem J."/>
            <person name="Labutti K."/>
            <person name="Salamov A."/>
            <person name="Andreopoulos B."/>
            <person name="Baker S."/>
            <person name="Barry K."/>
            <person name="Bills G."/>
            <person name="Bluhm B."/>
            <person name="Cannon C."/>
            <person name="Castanera R."/>
            <person name="Culley D."/>
            <person name="Daum C."/>
            <person name="Ezra D."/>
            <person name="Gonzalez J."/>
            <person name="Henrissat B."/>
            <person name="Kuo A."/>
            <person name="Liang C."/>
            <person name="Lipzen A."/>
            <person name="Lutzoni F."/>
            <person name="Magnuson J."/>
            <person name="Mondo S."/>
            <person name="Nolan M."/>
            <person name="Ohm R."/>
            <person name="Pangilinan J."/>
            <person name="Park H.-J."/>
            <person name="Ramirez L."/>
            <person name="Alfaro M."/>
            <person name="Sun H."/>
            <person name="Tritt A."/>
            <person name="Yoshinaga Y."/>
            <person name="Zwiers L.-H."/>
            <person name="Turgeon B."/>
            <person name="Goodwin S."/>
            <person name="Spatafora J."/>
            <person name="Crous P."/>
            <person name="Grigoriev I."/>
        </authorList>
    </citation>
    <scope>NUCLEOTIDE SEQUENCE</scope>
    <source>
        <strain evidence="1">CBS 133067</strain>
    </source>
</reference>
<dbReference type="OrthoDB" id="5420711at2759"/>
<gene>
    <name evidence="1" type="ORF">NA57DRAFT_77227</name>
</gene>
<evidence type="ECO:0000313" key="1">
    <source>
        <dbReference type="EMBL" id="KAF2096977.1"/>
    </source>
</evidence>
<dbReference type="PANTHER" id="PTHR38790">
    <property type="entry name" value="2EXR DOMAIN-CONTAINING PROTEIN-RELATED"/>
    <property type="match status" value="1"/>
</dbReference>
<dbReference type="PANTHER" id="PTHR38790:SF4">
    <property type="entry name" value="2EXR DOMAIN-CONTAINING PROTEIN"/>
    <property type="match status" value="1"/>
</dbReference>
<protein>
    <submittedName>
        <fullName evidence="1">Uncharacterized protein</fullName>
    </submittedName>
</protein>
<sequence length="349" mass="38948">MASPYEFQPQSKLLSLPAELRLQIYSYLVLPAQSSSSPYRAGLVVTDHHDYYTASGLDDPSESESDFSTASRRNGTSLPALEIRVLDPQPPTISHPSLRPNANPQLRTTLSIRTSRFRARTMQTTYALARNPGIYAAILATCRQCHAEAAPLLYGAHTFNFSTHVEAIEPFLGDLTPYSRACIRTIGLVKRGLPYEREFDRAEWAGACRYLASPEATLYSLRTLKLGVVAGCPGPQGWDNVRTFSKEDFVFHLGPNGKEGTRTPPELQWRDFRGIRYSIGVTTVEEDEWRGMEWVGELLAIKGLKNVEIRAIVEHCPPPMSERMEFWVAFSKSVEAGFAEYIQDGLVGA</sequence>
<keyword evidence="2" id="KW-1185">Reference proteome</keyword>
<dbReference type="EMBL" id="ML978128">
    <property type="protein sequence ID" value="KAF2096977.1"/>
    <property type="molecule type" value="Genomic_DNA"/>
</dbReference>